<dbReference type="Pfam" id="PF16192">
    <property type="entry name" value="PMT_4TMC"/>
    <property type="match status" value="1"/>
</dbReference>
<comment type="function">
    <text evidence="1">Protein O-mannosyltransferase that catalyzes the transfer of a single mannose residue from a polyprenol phospho-mannosyl lipidic donor to the hydroxyl group of selected serine and threonine residues in acceptor proteins.</text>
</comment>
<feature type="transmembrane region" description="Helical" evidence="1">
    <location>
        <begin position="331"/>
        <end position="348"/>
    </location>
</feature>
<comment type="subcellular location">
    <subcellularLocation>
        <location evidence="1">Cell membrane</location>
    </subcellularLocation>
</comment>
<keyword evidence="1 4" id="KW-0808">Transferase</keyword>
<feature type="transmembrane region" description="Helical" evidence="1">
    <location>
        <begin position="12"/>
        <end position="32"/>
    </location>
</feature>
<feature type="domain" description="Glycosyltransferase RgtA/B/C/D-like" evidence="2">
    <location>
        <begin position="61"/>
        <end position="196"/>
    </location>
</feature>
<feature type="transmembrane region" description="Helical" evidence="1">
    <location>
        <begin position="354"/>
        <end position="371"/>
    </location>
</feature>
<dbReference type="PANTHER" id="PTHR10050">
    <property type="entry name" value="DOLICHYL-PHOSPHATE-MANNOSE--PROTEIN MANNOSYLTRANSFERASE"/>
    <property type="match status" value="1"/>
</dbReference>
<dbReference type="OrthoDB" id="9776737at2"/>
<dbReference type="InterPro" id="IPR038731">
    <property type="entry name" value="RgtA/B/C-like"/>
</dbReference>
<dbReference type="GO" id="GO:0004169">
    <property type="term" value="F:dolichyl-phosphate-mannose-protein mannosyltransferase activity"/>
    <property type="evidence" value="ECO:0007669"/>
    <property type="project" value="UniProtKB-UniRule"/>
</dbReference>
<protein>
    <recommendedName>
        <fullName evidence="1">Polyprenol-phosphate-mannose--protein mannosyltransferase</fullName>
        <ecNumber evidence="1">2.4.1.-</ecNumber>
    </recommendedName>
</protein>
<dbReference type="InterPro" id="IPR032421">
    <property type="entry name" value="PMT_4TMC"/>
</dbReference>
<dbReference type="InterPro" id="IPR027005">
    <property type="entry name" value="PMT-like"/>
</dbReference>
<dbReference type="Proteomes" id="UP000309389">
    <property type="component" value="Unassembled WGS sequence"/>
</dbReference>
<dbReference type="EMBL" id="SSHH01000002">
    <property type="protein sequence ID" value="TIX50462.1"/>
    <property type="molecule type" value="Genomic_DNA"/>
</dbReference>
<organism evidence="4 5">
    <name type="scientific">Alteraurantiacibacter aquimixticola</name>
    <dbReference type="NCBI Taxonomy" id="2489173"/>
    <lineage>
        <taxon>Bacteria</taxon>
        <taxon>Pseudomonadati</taxon>
        <taxon>Pseudomonadota</taxon>
        <taxon>Alphaproteobacteria</taxon>
        <taxon>Sphingomonadales</taxon>
        <taxon>Erythrobacteraceae</taxon>
        <taxon>Alteraurantiacibacter</taxon>
    </lineage>
</organism>
<feature type="domain" description="Protein O-mannosyl-transferase C-terminal four TM" evidence="3">
    <location>
        <begin position="252"/>
        <end position="421"/>
    </location>
</feature>
<feature type="transmembrane region" description="Helical" evidence="1">
    <location>
        <begin position="383"/>
        <end position="403"/>
    </location>
</feature>
<feature type="transmembrane region" description="Helical" evidence="1">
    <location>
        <begin position="134"/>
        <end position="153"/>
    </location>
</feature>
<feature type="transmembrane region" description="Helical" evidence="1">
    <location>
        <begin position="220"/>
        <end position="239"/>
    </location>
</feature>
<evidence type="ECO:0000256" key="1">
    <source>
        <dbReference type="RuleBase" id="RU367007"/>
    </source>
</evidence>
<dbReference type="AlphaFoldDB" id="A0A4T3F094"/>
<gene>
    <name evidence="4" type="ORF">E5222_09315</name>
</gene>
<evidence type="ECO:0000259" key="3">
    <source>
        <dbReference type="Pfam" id="PF16192"/>
    </source>
</evidence>
<dbReference type="Pfam" id="PF13231">
    <property type="entry name" value="PMT_2"/>
    <property type="match status" value="1"/>
</dbReference>
<keyword evidence="1" id="KW-1003">Cell membrane</keyword>
<feature type="transmembrane region" description="Helical" evidence="1">
    <location>
        <begin position="180"/>
        <end position="199"/>
    </location>
</feature>
<feature type="transmembrane region" description="Helical" evidence="1">
    <location>
        <begin position="307"/>
        <end position="324"/>
    </location>
</feature>
<evidence type="ECO:0000313" key="4">
    <source>
        <dbReference type="EMBL" id="TIX50462.1"/>
    </source>
</evidence>
<sequence>MQDPPIHETDPWRWHLALAAIFAALCANRLTIPSQPFFDEVHYLPAVRYLLDLSHATNLEHPPFAKQVIALGVAIFGDNPLGWRIMPLLFGVLALFSSMRAMWFATENRAASVLTGMYIASGFMLLVQARIAMLDIVMAGFMLLALWMCAGAVRENETARWRLAIAGVALGCAMASKWNAIPLAMVPGLTFLVARLWAGRRRPFRSERGWPIRGMSLMEASVWLGVVPLATYAVTYWPFLFFDQVPGNPSGLIALHMQMLDLQQQTLDPHPYQSRWWQWVSNTRAIWYLYEQADGAQRGVLLLGNPLSSLAALPALVWCIWAAWKDKRRDCAAVVVLYAVSLGMWLIAPKPVQFFYHYLLPHCFAMAALALATERLRQRGERLVPWALLGGSLALFSYFYPILTAARLSGEYSFLVWAWLEGWR</sequence>
<comment type="similarity">
    <text evidence="1">Belongs to the glycosyltransferase 39 family.</text>
</comment>
<keyword evidence="1" id="KW-1133">Transmembrane helix</keyword>
<proteinExistence type="inferred from homology"/>
<dbReference type="EC" id="2.4.1.-" evidence="1"/>
<evidence type="ECO:0000259" key="2">
    <source>
        <dbReference type="Pfam" id="PF13231"/>
    </source>
</evidence>
<dbReference type="GO" id="GO:0005886">
    <property type="term" value="C:plasma membrane"/>
    <property type="evidence" value="ECO:0007669"/>
    <property type="project" value="UniProtKB-SubCell"/>
</dbReference>
<comment type="pathway">
    <text evidence="1">Protein modification; protein glycosylation.</text>
</comment>
<dbReference type="UniPathway" id="UPA00378"/>
<name>A0A4T3F094_9SPHN</name>
<evidence type="ECO:0000313" key="5">
    <source>
        <dbReference type="Proteomes" id="UP000309389"/>
    </source>
</evidence>
<reference evidence="4 5" key="1">
    <citation type="submission" date="2019-04" db="EMBL/GenBank/DDBJ databases">
        <title>Altererythrobacter aquimixticola sp. nov., isolated from sediment of junction between the ocean and a freshwater spring.</title>
        <authorList>
            <person name="Yoon J.-H."/>
        </authorList>
    </citation>
    <scope>NUCLEOTIDE SEQUENCE [LARGE SCALE GENOMIC DNA]</scope>
    <source>
        <strain evidence="4 5">SSKS-13</strain>
    </source>
</reference>
<keyword evidence="1" id="KW-0328">Glycosyltransferase</keyword>
<feature type="transmembrane region" description="Helical" evidence="1">
    <location>
        <begin position="85"/>
        <end position="104"/>
    </location>
</feature>
<dbReference type="RefSeq" id="WP_136693483.1">
    <property type="nucleotide sequence ID" value="NZ_SSHH01000002.1"/>
</dbReference>
<keyword evidence="5" id="KW-1185">Reference proteome</keyword>
<keyword evidence="1" id="KW-0472">Membrane</keyword>
<keyword evidence="1" id="KW-0812">Transmembrane</keyword>
<accession>A0A4T3F094</accession>
<feature type="transmembrane region" description="Helical" evidence="1">
    <location>
        <begin position="110"/>
        <end position="127"/>
    </location>
</feature>
<comment type="caution">
    <text evidence="4">The sequence shown here is derived from an EMBL/GenBank/DDBJ whole genome shotgun (WGS) entry which is preliminary data.</text>
</comment>